<feature type="region of interest" description="Disordered" evidence="9">
    <location>
        <begin position="1"/>
        <end position="26"/>
    </location>
</feature>
<reference evidence="12 13" key="1">
    <citation type="journal article" date="2011" name="J. Gen. Appl. Microbiol.">
        <title>Draft genome sequencing of the enigmatic yeast Saitoella complicata.</title>
        <authorList>
            <person name="Nishida H."/>
            <person name="Hamamoto M."/>
            <person name="Sugiyama J."/>
        </authorList>
    </citation>
    <scope>NUCLEOTIDE SEQUENCE [LARGE SCALE GENOMIC DNA]</scope>
    <source>
        <strain evidence="12 13">NRRL Y-17804</strain>
    </source>
</reference>
<keyword evidence="4 10" id="KW-0812">Transmembrane</keyword>
<evidence type="ECO:0000256" key="8">
    <source>
        <dbReference type="ARBA" id="ARBA00023136"/>
    </source>
</evidence>
<dbReference type="EMBL" id="BACD03000008">
    <property type="protein sequence ID" value="GAO47367.1"/>
    <property type="molecule type" value="Genomic_DNA"/>
</dbReference>
<evidence type="ECO:0000313" key="13">
    <source>
        <dbReference type="Proteomes" id="UP000033140"/>
    </source>
</evidence>
<comment type="caution">
    <text evidence="12">The sequence shown here is derived from an EMBL/GenBank/DDBJ whole genome shotgun (WGS) entry which is preliminary data.</text>
</comment>
<dbReference type="Gene3D" id="1.20.5.110">
    <property type="match status" value="1"/>
</dbReference>
<dbReference type="STRING" id="698492.A0A0E9NBY9"/>
<feature type="compositionally biased region" description="Polar residues" evidence="9">
    <location>
        <begin position="1"/>
        <end position="22"/>
    </location>
</feature>
<dbReference type="Proteomes" id="UP000033140">
    <property type="component" value="Unassembled WGS sequence"/>
</dbReference>
<reference evidence="12 13" key="2">
    <citation type="journal article" date="2014" name="J. Gen. Appl. Microbiol.">
        <title>The early diverging ascomycetous budding yeast Saitoella complicata has three histone deacetylases belonging to the Clr6, Hos2, and Rpd3 lineages.</title>
        <authorList>
            <person name="Nishida H."/>
            <person name="Matsumoto T."/>
            <person name="Kondo S."/>
            <person name="Hamamoto M."/>
            <person name="Yoshikawa H."/>
        </authorList>
    </citation>
    <scope>NUCLEOTIDE SEQUENCE [LARGE SCALE GENOMIC DNA]</scope>
    <source>
        <strain evidence="12 13">NRRL Y-17804</strain>
    </source>
</reference>
<evidence type="ECO:0000256" key="6">
    <source>
        <dbReference type="ARBA" id="ARBA00022989"/>
    </source>
</evidence>
<keyword evidence="6 10" id="KW-1133">Transmembrane helix</keyword>
<dbReference type="OMA" id="RVQSEMM"/>
<comment type="subcellular location">
    <subcellularLocation>
        <location evidence="1">Membrane</location>
        <topology evidence="1">Single-pass type IV membrane protein</topology>
    </subcellularLocation>
</comment>
<accession>A0A0E9NBY9</accession>
<dbReference type="InterPro" id="IPR019529">
    <property type="entry name" value="Syntaxin-18_N"/>
</dbReference>
<dbReference type="AlphaFoldDB" id="A0A0E9NBY9"/>
<evidence type="ECO:0000256" key="2">
    <source>
        <dbReference type="ARBA" id="ARBA00009063"/>
    </source>
</evidence>
<dbReference type="GO" id="GO:0015031">
    <property type="term" value="P:protein transport"/>
    <property type="evidence" value="ECO:0007669"/>
    <property type="project" value="UniProtKB-KW"/>
</dbReference>
<organism evidence="12 13">
    <name type="scientific">Saitoella complicata (strain BCRC 22490 / CBS 7301 / JCM 7358 / NBRC 10748 / NRRL Y-17804)</name>
    <dbReference type="NCBI Taxonomy" id="698492"/>
    <lineage>
        <taxon>Eukaryota</taxon>
        <taxon>Fungi</taxon>
        <taxon>Dikarya</taxon>
        <taxon>Ascomycota</taxon>
        <taxon>Taphrinomycotina</taxon>
        <taxon>Taphrinomycotina incertae sedis</taxon>
        <taxon>Saitoella</taxon>
    </lineage>
</organism>
<reference evidence="12 13" key="3">
    <citation type="journal article" date="2015" name="Genome Announc.">
        <title>Draft Genome Sequence of the Archiascomycetous Yeast Saitoella complicata.</title>
        <authorList>
            <person name="Yamauchi K."/>
            <person name="Kondo S."/>
            <person name="Hamamoto M."/>
            <person name="Takahashi Y."/>
            <person name="Ogura Y."/>
            <person name="Hayashi T."/>
            <person name="Nishida H."/>
        </authorList>
    </citation>
    <scope>NUCLEOTIDE SEQUENCE [LARGE SCALE GENOMIC DNA]</scope>
    <source>
        <strain evidence="12 13">NRRL Y-17804</strain>
    </source>
</reference>
<keyword evidence="3" id="KW-0813">Transport</keyword>
<evidence type="ECO:0000256" key="9">
    <source>
        <dbReference type="SAM" id="MobiDB-lite"/>
    </source>
</evidence>
<comment type="similarity">
    <text evidence="2">Belongs to the syntaxin family.</text>
</comment>
<protein>
    <recommendedName>
        <fullName evidence="11">SNARE-complex protein Syntaxin-18 N-terminal domain-containing protein</fullName>
    </recommendedName>
</protein>
<dbReference type="PANTHER" id="PTHR15959">
    <property type="entry name" value="SYNTAXIN-18"/>
    <property type="match status" value="1"/>
</dbReference>
<proteinExistence type="inferred from homology"/>
<keyword evidence="5" id="KW-0653">Protein transport</keyword>
<evidence type="ECO:0000256" key="10">
    <source>
        <dbReference type="SAM" id="Phobius"/>
    </source>
</evidence>
<evidence type="ECO:0000256" key="5">
    <source>
        <dbReference type="ARBA" id="ARBA00022927"/>
    </source>
</evidence>
<evidence type="ECO:0000256" key="7">
    <source>
        <dbReference type="ARBA" id="ARBA00023054"/>
    </source>
</evidence>
<evidence type="ECO:0000259" key="11">
    <source>
        <dbReference type="Pfam" id="PF10496"/>
    </source>
</evidence>
<gene>
    <name evidence="12" type="ORF">G7K_1575-t1</name>
</gene>
<keyword evidence="8 10" id="KW-0472">Membrane</keyword>
<dbReference type="GO" id="GO:0005783">
    <property type="term" value="C:endoplasmic reticulum"/>
    <property type="evidence" value="ECO:0007669"/>
    <property type="project" value="TreeGrafter"/>
</dbReference>
<feature type="region of interest" description="Disordered" evidence="9">
    <location>
        <begin position="195"/>
        <end position="223"/>
    </location>
</feature>
<dbReference type="GO" id="GO:0031201">
    <property type="term" value="C:SNARE complex"/>
    <property type="evidence" value="ECO:0007669"/>
    <property type="project" value="TreeGrafter"/>
</dbReference>
<keyword evidence="13" id="KW-1185">Reference proteome</keyword>
<keyword evidence="7" id="KW-0175">Coiled coil</keyword>
<name>A0A0E9NBY9_SAICN</name>
<dbReference type="Pfam" id="PF10496">
    <property type="entry name" value="Syntaxin-18_N"/>
    <property type="match status" value="1"/>
</dbReference>
<dbReference type="GO" id="GO:0006890">
    <property type="term" value="P:retrograde vesicle-mediated transport, Golgi to endoplasmic reticulum"/>
    <property type="evidence" value="ECO:0007669"/>
    <property type="project" value="TreeGrafter"/>
</dbReference>
<sequence>MTDVTANFRSLTQKHQQANSYDPSLRKRKRHPGLILTEDEYMKEARRIYAYISDLRNFLLSVRQAYLNIPTASSRSHRGNGTSVSALRPGAGASEIRHLTDKQRDEIDHEVKIILTQSLEQVRRLEEAEQVRRTALENRLGFVSRWLRDPTEEDDNGLLSAHRSGVTWFLNQKLAEVSGMQKEQQEIRVMRQVEKSKSMLHATPVSTSQNRKPLRPTSPPADDATAKELEAFLTPQQLQALESETSLCSRNSLQPLTNLQSVLVQHLVQQTELTDQLYDEAIMTAEEVQRGNMQLKKARERNSSTTKFILVFLIMASLILLFLDWYS</sequence>
<dbReference type="PANTHER" id="PTHR15959:SF0">
    <property type="entry name" value="SYNTAXIN-18"/>
    <property type="match status" value="1"/>
</dbReference>
<evidence type="ECO:0000256" key="1">
    <source>
        <dbReference type="ARBA" id="ARBA00004211"/>
    </source>
</evidence>
<evidence type="ECO:0000313" key="12">
    <source>
        <dbReference type="EMBL" id="GAO47367.1"/>
    </source>
</evidence>
<evidence type="ECO:0000256" key="4">
    <source>
        <dbReference type="ARBA" id="ARBA00022692"/>
    </source>
</evidence>
<evidence type="ECO:0000256" key="3">
    <source>
        <dbReference type="ARBA" id="ARBA00022448"/>
    </source>
</evidence>
<feature type="transmembrane region" description="Helical" evidence="10">
    <location>
        <begin position="308"/>
        <end position="326"/>
    </location>
</feature>
<feature type="domain" description="SNARE-complex protein Syntaxin-18 N-terminal" evidence="11">
    <location>
        <begin position="2"/>
        <end position="77"/>
    </location>
</feature>